<evidence type="ECO:0000313" key="2">
    <source>
        <dbReference type="Proteomes" id="UP001597459"/>
    </source>
</evidence>
<evidence type="ECO:0000313" key="1">
    <source>
        <dbReference type="EMBL" id="MFD2593503.1"/>
    </source>
</evidence>
<evidence type="ECO:0008006" key="3">
    <source>
        <dbReference type="Google" id="ProtNLM"/>
    </source>
</evidence>
<protein>
    <recommendedName>
        <fullName evidence="3">DUF4296 domain-containing protein</fullName>
    </recommendedName>
</protein>
<comment type="caution">
    <text evidence="1">The sequence shown here is derived from an EMBL/GenBank/DDBJ whole genome shotgun (WGS) entry which is preliminary data.</text>
</comment>
<organism evidence="1 2">
    <name type="scientific">Aquimarina hainanensis</name>
    <dbReference type="NCBI Taxonomy" id="1578017"/>
    <lineage>
        <taxon>Bacteria</taxon>
        <taxon>Pseudomonadati</taxon>
        <taxon>Bacteroidota</taxon>
        <taxon>Flavobacteriia</taxon>
        <taxon>Flavobacteriales</taxon>
        <taxon>Flavobacteriaceae</taxon>
        <taxon>Aquimarina</taxon>
    </lineage>
</organism>
<proteinExistence type="predicted"/>
<reference evidence="2" key="1">
    <citation type="journal article" date="2019" name="Int. J. Syst. Evol. Microbiol.">
        <title>The Global Catalogue of Microorganisms (GCM) 10K type strain sequencing project: providing services to taxonomists for standard genome sequencing and annotation.</title>
        <authorList>
            <consortium name="The Broad Institute Genomics Platform"/>
            <consortium name="The Broad Institute Genome Sequencing Center for Infectious Disease"/>
            <person name="Wu L."/>
            <person name="Ma J."/>
        </authorList>
    </citation>
    <scope>NUCLEOTIDE SEQUENCE [LARGE SCALE GENOMIC DNA]</scope>
    <source>
        <strain evidence="2">KCTC 42423</strain>
    </source>
</reference>
<dbReference type="EMBL" id="JBHULX010000048">
    <property type="protein sequence ID" value="MFD2593503.1"/>
    <property type="molecule type" value="Genomic_DNA"/>
</dbReference>
<gene>
    <name evidence="1" type="ORF">ACFSTE_21880</name>
</gene>
<accession>A0ABW5NDT3</accession>
<dbReference type="PROSITE" id="PS51257">
    <property type="entry name" value="PROKAR_LIPOPROTEIN"/>
    <property type="match status" value="1"/>
</dbReference>
<sequence>MNRNNKGLFTGLLCSIFIVVSCEKEAPSVENSQEESIAIGLQSNNYALFLKDNTIKTPAITPKIVQILEKYELSEEHIVSIYSGEFKGALLHQIPNNKKNKIARDPEVKYMVLESTLDFDRETTEIYSNRN</sequence>
<name>A0ABW5NDT3_9FLAO</name>
<dbReference type="Proteomes" id="UP001597459">
    <property type="component" value="Unassembled WGS sequence"/>
</dbReference>
<keyword evidence="2" id="KW-1185">Reference proteome</keyword>
<dbReference type="RefSeq" id="WP_176030859.1">
    <property type="nucleotide sequence ID" value="NZ_JBHSJV010000001.1"/>
</dbReference>